<keyword evidence="2" id="KW-1185">Reference proteome</keyword>
<reference evidence="1 2" key="1">
    <citation type="submission" date="2019-07" db="EMBL/GenBank/DDBJ databases">
        <title>Whole genome shotgun sequence of Vibrio superstes NBRC 103154.</title>
        <authorList>
            <person name="Hosoyama A."/>
            <person name="Uohara A."/>
            <person name="Ohji S."/>
            <person name="Ichikawa N."/>
        </authorList>
    </citation>
    <scope>NUCLEOTIDE SEQUENCE [LARGE SCALE GENOMIC DNA]</scope>
    <source>
        <strain evidence="1 2">NBRC 103154</strain>
    </source>
</reference>
<dbReference type="EMBL" id="BJXK01000007">
    <property type="protein sequence ID" value="GEM79892.1"/>
    <property type="molecule type" value="Genomic_DNA"/>
</dbReference>
<dbReference type="AlphaFoldDB" id="A0A511QTL0"/>
<organism evidence="1 2">
    <name type="scientific">Vibrio superstes NBRC 103154</name>
    <dbReference type="NCBI Taxonomy" id="1219062"/>
    <lineage>
        <taxon>Bacteria</taxon>
        <taxon>Pseudomonadati</taxon>
        <taxon>Pseudomonadota</taxon>
        <taxon>Gammaproteobacteria</taxon>
        <taxon>Vibrionales</taxon>
        <taxon>Vibrionaceae</taxon>
        <taxon>Vibrio</taxon>
    </lineage>
</organism>
<evidence type="ECO:0000313" key="2">
    <source>
        <dbReference type="Proteomes" id="UP000321113"/>
    </source>
</evidence>
<protein>
    <submittedName>
        <fullName evidence="1">Uncharacterized protein</fullName>
    </submittedName>
</protein>
<name>A0A511QTL0_9VIBR</name>
<dbReference type="Proteomes" id="UP000321113">
    <property type="component" value="Unassembled WGS sequence"/>
</dbReference>
<gene>
    <name evidence="1" type="ORF">VSU01S_21370</name>
</gene>
<accession>A0A511QTL0</accession>
<sequence>MNISYSFLLSIAKYNMSLSILIWKIKMTLNLMLKEEQYQTTIYLNDRPYDVFDTGEGQCSIIIVNNIGSHIEQLTKARVKNRVILVDITKMLEKYIDKKEVISQLLANDLHLLFDVFWLEDVQIKSEVKHVDMTAVFDVVALRKYSRSLLKSNF</sequence>
<proteinExistence type="predicted"/>
<evidence type="ECO:0000313" key="1">
    <source>
        <dbReference type="EMBL" id="GEM79892.1"/>
    </source>
</evidence>
<comment type="caution">
    <text evidence="1">The sequence shown here is derived from an EMBL/GenBank/DDBJ whole genome shotgun (WGS) entry which is preliminary data.</text>
</comment>